<proteinExistence type="predicted"/>
<keyword evidence="13" id="KW-0458">Lysosome</keyword>
<dbReference type="Gene3D" id="3.10.50.10">
    <property type="match status" value="1"/>
</dbReference>
<feature type="region of interest" description="Disordered" evidence="15">
    <location>
        <begin position="763"/>
        <end position="871"/>
    </location>
</feature>
<feature type="compositionally biased region" description="Pro residues" evidence="15">
    <location>
        <begin position="860"/>
        <end position="871"/>
    </location>
</feature>
<keyword evidence="10" id="KW-0809">Transit peptide</keyword>
<dbReference type="InterPro" id="IPR044240">
    <property type="entry name" value="STR4-like"/>
</dbReference>
<dbReference type="SMART" id="SM00636">
    <property type="entry name" value="Glyco_18"/>
    <property type="match status" value="1"/>
</dbReference>
<dbReference type="Proteomes" id="UP001172457">
    <property type="component" value="Chromosome 3"/>
</dbReference>
<dbReference type="FunFam" id="3.20.20.80:FF:000028">
    <property type="entry name" value="Chitinase domain-containing protein 1"/>
    <property type="match status" value="1"/>
</dbReference>
<dbReference type="Gene3D" id="3.40.250.10">
    <property type="entry name" value="Rhodanese-like domain"/>
    <property type="match status" value="1"/>
</dbReference>
<sequence>MAPRHHLAATLTPMASSILLTVLIFIVFPAISVYLYRTQYASNTDLDASIPYVYRRGLVKTDVNYLEILAENAKVSENASNRHFPYPVLAYVTPWNSRGYELAKEFNSKITHISPVWYDLKSQGDDFVLEGRHNVDKGWISDLRLKGHALILPRIVLEAVPMDLLKKKKQRAKVIDLILAECKEMDFDGIVLESWSRWAAYGVLNDPHMRNLALRFIKLLGQAMHTSDRSLQLVYVIGPPRSERLQAYDFGPEDLQSLGDVVDGYSLMTYDFSSPQNPGPNAPLKWVHATMQLLLGTHTSSSRSLSHKIFLGINFYGNDFVLQGGSGGGAILGRDYLSLLEKHKPELQWEKNSEEHFFFYSDENRHAVFYPSLLSIAMRLDEARSWGAGISIWEIGQALNAITPKPISVLKPQPKKHPSLPTNLHLKFPQKPHFNGRNLVLISSVFSSAFNSAFAKALTYEEALSQSTTSDSSFSAPDVDVSGVIDGIISFGVENPALIAAGAAAVAVPLILSQVLGKTPKAYGVESAKSAYEKLGGDGNAQLVDIRAVSEIRQVGSPDIRGLKKKPIRVAYNGDDKQGFLKKLGLKFKEPENTTLFILDKFDGSSELVAELVTVNGFKAAYAIKDGAEGSRGWMNSGLPWILPQKSFAFDFSSVTDAFDGFFGEGSDAVSVIFGLAAATGLGLLAFTEVETILEVLGSAALVQLVSKKLLFAEDRKKTLEEVQEFLTIKIGPKDILDDIKDIGKALLPLPVTSKAIPETTMASQEAVVAPASSSPPKVEPAEPEIQAEPEKPAEPETPAEPEKPVEPTPQVNLAATTAEPEKPVEPTPQVNLSAATEVKEKAVPKPRQSLSPYPYYPDLKPPTSPTPSRP</sequence>
<keyword evidence="5" id="KW-0964">Secreted</keyword>
<dbReference type="AlphaFoldDB" id="A0AA38WNA2"/>
<accession>A0AA38WNA2</accession>
<evidence type="ECO:0000256" key="6">
    <source>
        <dbReference type="ARBA" id="ARBA00022528"/>
    </source>
</evidence>
<keyword evidence="6" id="KW-0150">Chloroplast</keyword>
<dbReference type="Gene3D" id="3.20.20.80">
    <property type="entry name" value="Glycosidases"/>
    <property type="match status" value="1"/>
</dbReference>
<name>A0AA38WNA2_9ASTR</name>
<evidence type="ECO:0000256" key="15">
    <source>
        <dbReference type="SAM" id="MobiDB-lite"/>
    </source>
</evidence>
<feature type="compositionally biased region" description="Basic and acidic residues" evidence="15">
    <location>
        <begin position="789"/>
        <end position="806"/>
    </location>
</feature>
<dbReference type="GO" id="GO:0005975">
    <property type="term" value="P:carbohydrate metabolic process"/>
    <property type="evidence" value="ECO:0007669"/>
    <property type="project" value="InterPro"/>
</dbReference>
<comment type="caution">
    <text evidence="18">The sequence shown here is derived from an EMBL/GenBank/DDBJ whole genome shotgun (WGS) entry which is preliminary data.</text>
</comment>
<keyword evidence="7" id="KW-0934">Plastid</keyword>
<evidence type="ECO:0000256" key="9">
    <source>
        <dbReference type="ARBA" id="ARBA00022729"/>
    </source>
</evidence>
<dbReference type="SUPFAM" id="SSF52821">
    <property type="entry name" value="Rhodanese/Cell cycle control phosphatase"/>
    <property type="match status" value="1"/>
</dbReference>
<evidence type="ECO:0000259" key="17">
    <source>
        <dbReference type="PROSITE" id="PS51910"/>
    </source>
</evidence>
<organism evidence="18 19">
    <name type="scientific">Centaurea solstitialis</name>
    <name type="common">yellow star-thistle</name>
    <dbReference type="NCBI Taxonomy" id="347529"/>
    <lineage>
        <taxon>Eukaryota</taxon>
        <taxon>Viridiplantae</taxon>
        <taxon>Streptophyta</taxon>
        <taxon>Embryophyta</taxon>
        <taxon>Tracheophyta</taxon>
        <taxon>Spermatophyta</taxon>
        <taxon>Magnoliopsida</taxon>
        <taxon>eudicotyledons</taxon>
        <taxon>Gunneridae</taxon>
        <taxon>Pentapetalae</taxon>
        <taxon>asterids</taxon>
        <taxon>campanulids</taxon>
        <taxon>Asterales</taxon>
        <taxon>Asteraceae</taxon>
        <taxon>Carduoideae</taxon>
        <taxon>Cardueae</taxon>
        <taxon>Centaureinae</taxon>
        <taxon>Centaurea</taxon>
    </lineage>
</organism>
<dbReference type="InterPro" id="IPR001223">
    <property type="entry name" value="Glyco_hydro18_cat"/>
</dbReference>
<evidence type="ECO:0000256" key="13">
    <source>
        <dbReference type="ARBA" id="ARBA00023228"/>
    </source>
</evidence>
<evidence type="ECO:0000256" key="14">
    <source>
        <dbReference type="ARBA" id="ARBA00040976"/>
    </source>
</evidence>
<dbReference type="InterPro" id="IPR029070">
    <property type="entry name" value="Chitinase_insertion_sf"/>
</dbReference>
<dbReference type="GO" id="GO:0005764">
    <property type="term" value="C:lysosome"/>
    <property type="evidence" value="ECO:0007669"/>
    <property type="project" value="UniProtKB-SubCell"/>
</dbReference>
<evidence type="ECO:0000256" key="4">
    <source>
        <dbReference type="ARBA" id="ARBA00004613"/>
    </source>
</evidence>
<feature type="transmembrane region" description="Helical" evidence="16">
    <location>
        <begin position="12"/>
        <end position="36"/>
    </location>
</feature>
<evidence type="ECO:0000256" key="7">
    <source>
        <dbReference type="ARBA" id="ARBA00022640"/>
    </source>
</evidence>
<evidence type="ECO:0000256" key="3">
    <source>
        <dbReference type="ARBA" id="ARBA00004371"/>
    </source>
</evidence>
<dbReference type="FunFam" id="3.40.250.10:FF:000044">
    <property type="entry name" value="Rhodanese-like domain-containing protein 4, chloroplastic"/>
    <property type="match status" value="1"/>
</dbReference>
<dbReference type="SUPFAM" id="SSF51445">
    <property type="entry name" value="(Trans)glycosidases"/>
    <property type="match status" value="1"/>
</dbReference>
<keyword evidence="9" id="KW-0732">Signal</keyword>
<dbReference type="GO" id="GO:0005576">
    <property type="term" value="C:extracellular region"/>
    <property type="evidence" value="ECO:0007669"/>
    <property type="project" value="UniProtKB-SubCell"/>
</dbReference>
<gene>
    <name evidence="18" type="ORF">OSB04_010563</name>
</gene>
<evidence type="ECO:0000256" key="16">
    <source>
        <dbReference type="SAM" id="Phobius"/>
    </source>
</evidence>
<keyword evidence="19" id="KW-1185">Reference proteome</keyword>
<evidence type="ECO:0000256" key="8">
    <source>
        <dbReference type="ARBA" id="ARBA00022692"/>
    </source>
</evidence>
<dbReference type="PANTHER" id="PTHR47377:SF1">
    <property type="entry name" value="RHODANESE-LIKE DOMAIN-CONTAINING PROTEIN 4, CHLOROPLASTIC"/>
    <property type="match status" value="1"/>
</dbReference>
<evidence type="ECO:0000256" key="1">
    <source>
        <dbReference type="ARBA" id="ARBA00004229"/>
    </source>
</evidence>
<reference evidence="18" key="1">
    <citation type="submission" date="2023-03" db="EMBL/GenBank/DDBJ databases">
        <title>Chromosome-scale reference genome and RAD-based genetic map of yellow starthistle (Centaurea solstitialis) reveal putative structural variation and QTLs associated with invader traits.</title>
        <authorList>
            <person name="Reatini B."/>
            <person name="Cang F.A."/>
            <person name="Jiang Q."/>
            <person name="Mckibben M.T.W."/>
            <person name="Barker M.S."/>
            <person name="Rieseberg L.H."/>
            <person name="Dlugosch K.M."/>
        </authorList>
    </citation>
    <scope>NUCLEOTIDE SEQUENCE</scope>
    <source>
        <strain evidence="18">CAN-66</strain>
        <tissue evidence="18">Leaf</tissue>
    </source>
</reference>
<evidence type="ECO:0000256" key="5">
    <source>
        <dbReference type="ARBA" id="ARBA00022525"/>
    </source>
</evidence>
<dbReference type="Pfam" id="PF00704">
    <property type="entry name" value="Glyco_hydro_18"/>
    <property type="match status" value="1"/>
</dbReference>
<comment type="subcellular location">
    <subcellularLocation>
        <location evidence="3">Lysosome</location>
    </subcellularLocation>
    <subcellularLocation>
        <location evidence="2">Membrane</location>
    </subcellularLocation>
    <subcellularLocation>
        <location evidence="1">Plastid</location>
        <location evidence="1">Chloroplast</location>
    </subcellularLocation>
    <subcellularLocation>
        <location evidence="4">Secreted</location>
    </subcellularLocation>
</comment>
<dbReference type="GO" id="GO:0009535">
    <property type="term" value="C:chloroplast thylakoid membrane"/>
    <property type="evidence" value="ECO:0007669"/>
    <property type="project" value="UniProtKB-ARBA"/>
</dbReference>
<dbReference type="PANTHER" id="PTHR47377">
    <property type="entry name" value="RHODANESE-LIKE DOMAIN-CONTAINING PROTEIN 4, CHLOROPLASTIC"/>
    <property type="match status" value="1"/>
</dbReference>
<dbReference type="EMBL" id="JARYMX010000003">
    <property type="protein sequence ID" value="KAJ9555949.1"/>
    <property type="molecule type" value="Genomic_DNA"/>
</dbReference>
<evidence type="ECO:0000256" key="2">
    <source>
        <dbReference type="ARBA" id="ARBA00004370"/>
    </source>
</evidence>
<dbReference type="InterPro" id="IPR017853">
    <property type="entry name" value="GH"/>
</dbReference>
<dbReference type="PROSITE" id="PS51910">
    <property type="entry name" value="GH18_2"/>
    <property type="match status" value="1"/>
</dbReference>
<dbReference type="CDD" id="cd02876">
    <property type="entry name" value="GH18_SI-CLP"/>
    <property type="match status" value="1"/>
</dbReference>
<feature type="domain" description="GH18" evidence="17">
    <location>
        <begin position="86"/>
        <end position="409"/>
    </location>
</feature>
<keyword evidence="12 16" id="KW-0472">Membrane</keyword>
<evidence type="ECO:0000313" key="19">
    <source>
        <dbReference type="Proteomes" id="UP001172457"/>
    </source>
</evidence>
<dbReference type="InterPro" id="IPR036873">
    <property type="entry name" value="Rhodanese-like_dom_sf"/>
</dbReference>
<dbReference type="InterPro" id="IPR011583">
    <property type="entry name" value="Chitinase_II/V-like_cat"/>
</dbReference>
<keyword evidence="8 16" id="KW-0812">Transmembrane</keyword>
<keyword evidence="11 16" id="KW-1133">Transmembrane helix</keyword>
<dbReference type="GO" id="GO:0008061">
    <property type="term" value="F:chitin binding"/>
    <property type="evidence" value="ECO:0007669"/>
    <property type="project" value="InterPro"/>
</dbReference>
<dbReference type="FunFam" id="3.10.50.10:FF:000002">
    <property type="entry name" value="Chitinase domain-containing protein 1"/>
    <property type="match status" value="1"/>
</dbReference>
<evidence type="ECO:0000256" key="10">
    <source>
        <dbReference type="ARBA" id="ARBA00022946"/>
    </source>
</evidence>
<evidence type="ECO:0000256" key="11">
    <source>
        <dbReference type="ARBA" id="ARBA00022989"/>
    </source>
</evidence>
<evidence type="ECO:0000313" key="18">
    <source>
        <dbReference type="EMBL" id="KAJ9555949.1"/>
    </source>
</evidence>
<protein>
    <recommendedName>
        <fullName evidence="14">Chitinase domain-containing protein 1</fullName>
    </recommendedName>
</protein>
<evidence type="ECO:0000256" key="12">
    <source>
        <dbReference type="ARBA" id="ARBA00023136"/>
    </source>
</evidence>